<keyword evidence="2" id="KW-1185">Reference proteome</keyword>
<organism evidence="1 2">
    <name type="scientific">Penicillium thymicola</name>
    <dbReference type="NCBI Taxonomy" id="293382"/>
    <lineage>
        <taxon>Eukaryota</taxon>
        <taxon>Fungi</taxon>
        <taxon>Dikarya</taxon>
        <taxon>Ascomycota</taxon>
        <taxon>Pezizomycotina</taxon>
        <taxon>Eurotiomycetes</taxon>
        <taxon>Eurotiomycetidae</taxon>
        <taxon>Eurotiales</taxon>
        <taxon>Aspergillaceae</taxon>
        <taxon>Penicillium</taxon>
    </lineage>
</organism>
<evidence type="ECO:0000313" key="2">
    <source>
        <dbReference type="Proteomes" id="UP001227192"/>
    </source>
</evidence>
<dbReference type="Proteomes" id="UP001227192">
    <property type="component" value="Unassembled WGS sequence"/>
</dbReference>
<evidence type="ECO:0000313" key="1">
    <source>
        <dbReference type="EMBL" id="KAJ9486081.1"/>
    </source>
</evidence>
<proteinExistence type="predicted"/>
<accession>A0AAI9TFI6</accession>
<name>A0AAI9TFI6_PENTH</name>
<sequence>MQLIGNGSHLSDSSIINSSLPPGPFLPTSFTTDVAKSSNDLCFTSLSSICRGNATHLILSIPLSLTDRLSPSSARLQRISFRTRLSTLNLCRLGSSPAG</sequence>
<comment type="caution">
    <text evidence="1">The sequence shown here is derived from an EMBL/GenBank/DDBJ whole genome shotgun (WGS) entry which is preliminary data.</text>
</comment>
<dbReference type="AlphaFoldDB" id="A0AAI9TFI6"/>
<gene>
    <name evidence="1" type="ORF">VN97_g7248</name>
</gene>
<reference evidence="1" key="1">
    <citation type="submission" date="2015-06" db="EMBL/GenBank/DDBJ databases">
        <authorList>
            <person name="Nguyen H."/>
        </authorList>
    </citation>
    <scope>NUCLEOTIDE SEQUENCE</scope>
    <source>
        <strain evidence="1">DAOM 180753</strain>
    </source>
</reference>
<reference evidence="1" key="2">
    <citation type="journal article" date="2016" name="Fungal Biol.">
        <title>Ochratoxin A production by Penicillium thymicola.</title>
        <authorList>
            <person name="Nguyen H.D.T."/>
            <person name="McMullin D.R."/>
            <person name="Ponomareva E."/>
            <person name="Riley R."/>
            <person name="Pomraning K.R."/>
            <person name="Baker S.E."/>
            <person name="Seifert K.A."/>
        </authorList>
    </citation>
    <scope>NUCLEOTIDE SEQUENCE</scope>
    <source>
        <strain evidence="1">DAOM 180753</strain>
    </source>
</reference>
<protein>
    <submittedName>
        <fullName evidence="1">Uncharacterized protein</fullName>
    </submittedName>
</protein>
<dbReference type="EMBL" id="LACB01000228">
    <property type="protein sequence ID" value="KAJ9486081.1"/>
    <property type="molecule type" value="Genomic_DNA"/>
</dbReference>